<evidence type="ECO:0000256" key="1">
    <source>
        <dbReference type="SAM" id="MobiDB-lite"/>
    </source>
</evidence>
<comment type="caution">
    <text evidence="2">The sequence shown here is derived from an EMBL/GenBank/DDBJ whole genome shotgun (WGS) entry which is preliminary data.</text>
</comment>
<evidence type="ECO:0000313" key="2">
    <source>
        <dbReference type="EMBL" id="EKU83629.1"/>
    </source>
</evidence>
<organism evidence="2 3">
    <name type="scientific">Massilia timonae CCUG 45783</name>
    <dbReference type="NCBI Taxonomy" id="883126"/>
    <lineage>
        <taxon>Bacteria</taxon>
        <taxon>Pseudomonadati</taxon>
        <taxon>Pseudomonadota</taxon>
        <taxon>Betaproteobacteria</taxon>
        <taxon>Burkholderiales</taxon>
        <taxon>Oxalobacteraceae</taxon>
        <taxon>Telluria group</taxon>
        <taxon>Massilia</taxon>
    </lineage>
</organism>
<dbReference type="AlphaFoldDB" id="K9DFX7"/>
<accession>K9DFX7</accession>
<feature type="region of interest" description="Disordered" evidence="1">
    <location>
        <begin position="163"/>
        <end position="188"/>
    </location>
</feature>
<reference evidence="2 3" key="1">
    <citation type="submission" date="2012-09" db="EMBL/GenBank/DDBJ databases">
        <title>The Genome Sequence of Massilia timonae CCUG 45783.</title>
        <authorList>
            <consortium name="The Broad Institute Genome Sequencing Platform"/>
            <person name="Earl A."/>
            <person name="Ward D."/>
            <person name="Feldgarden M."/>
            <person name="Gevers D."/>
            <person name="Huys G."/>
            <person name="Walker B."/>
            <person name="Young S.K."/>
            <person name="Zeng Q."/>
            <person name="Gargeya S."/>
            <person name="Fitzgerald M."/>
            <person name="Haas B."/>
            <person name="Abouelleil A."/>
            <person name="Alvarado L."/>
            <person name="Arachchi H.M."/>
            <person name="Berlin A.M."/>
            <person name="Chapman S.B."/>
            <person name="Goldberg J."/>
            <person name="Griggs A."/>
            <person name="Gujja S."/>
            <person name="Hansen M."/>
            <person name="Howarth C."/>
            <person name="Imamovic A."/>
            <person name="Larimer J."/>
            <person name="McCowen C."/>
            <person name="Montmayeur A."/>
            <person name="Murphy C."/>
            <person name="Neiman D."/>
            <person name="Pearson M."/>
            <person name="Priest M."/>
            <person name="Roberts A."/>
            <person name="Saif S."/>
            <person name="Shea T."/>
            <person name="Sisk P."/>
            <person name="Sykes S."/>
            <person name="Wortman J."/>
            <person name="Nusbaum C."/>
            <person name="Birren B."/>
        </authorList>
    </citation>
    <scope>NUCLEOTIDE SEQUENCE [LARGE SCALE GENOMIC DNA]</scope>
    <source>
        <strain evidence="2 3">CCUG 45783</strain>
    </source>
</reference>
<dbReference type="RefSeq" id="WP_005664145.1">
    <property type="nucleotide sequence ID" value="NZ_JH992922.1"/>
</dbReference>
<name>K9DFX7_9BURK</name>
<sequence length="275" mass="31369">MEILHLAEVFEAVPNVVETGFACPQRVLWVVPDEDVLVAIGIQKNLKKPGVYSLQEVMRLLNDGLLQRIEVKLRPYVFQPEEAILRRSLDVRDRAWAVIKPLVREDCIPDIYLPRTRGRLILARAAELELDPKQVYRPLYRYWAYGSCIDALIACYDLCGPSGQRQKAGSNKRGRRPDRVKLQNDPSVLGPSRADVQTKIVQGIHAFLKPGVTIKKAWEDTKRTYFKTGEIEHGNLLIPVLPEDHEAPSLHQFNQVVKEMNQDFSLTKRNIVNGD</sequence>
<dbReference type="eggNOG" id="COG2801">
    <property type="taxonomic scope" value="Bacteria"/>
</dbReference>
<dbReference type="Proteomes" id="UP000009874">
    <property type="component" value="Unassembled WGS sequence"/>
</dbReference>
<keyword evidence="3" id="KW-1185">Reference proteome</keyword>
<evidence type="ECO:0000313" key="3">
    <source>
        <dbReference type="Proteomes" id="UP000009874"/>
    </source>
</evidence>
<dbReference type="OrthoDB" id="5439087at2"/>
<protein>
    <submittedName>
        <fullName evidence="2">Uncharacterized protein</fullName>
    </submittedName>
</protein>
<proteinExistence type="predicted"/>
<dbReference type="EMBL" id="AGZI01000009">
    <property type="protein sequence ID" value="EKU83629.1"/>
    <property type="molecule type" value="Genomic_DNA"/>
</dbReference>
<dbReference type="HOGENOM" id="CLU_1011222_0_0_4"/>
<gene>
    <name evidence="2" type="ORF">HMPREF9710_00808</name>
</gene>